<gene>
    <name evidence="6" type="ORF">PAN0_005c2792</name>
</gene>
<dbReference type="GO" id="GO:0005874">
    <property type="term" value="C:microtubule"/>
    <property type="evidence" value="ECO:0007669"/>
    <property type="project" value="UniProtKB-KW"/>
</dbReference>
<dbReference type="InterPro" id="IPR042241">
    <property type="entry name" value="GCP_C_sf"/>
</dbReference>
<accession>A0A081CD32</accession>
<dbReference type="RefSeq" id="XP_014657518.1">
    <property type="nucleotide sequence ID" value="XM_014802032.1"/>
</dbReference>
<keyword evidence="3 5" id="KW-0493">Microtubule</keyword>
<dbReference type="PANTHER" id="PTHR19302">
    <property type="entry name" value="GAMMA TUBULIN COMPLEX PROTEIN"/>
    <property type="match status" value="1"/>
</dbReference>
<dbReference type="InterPro" id="IPR007259">
    <property type="entry name" value="GCP"/>
</dbReference>
<sequence>MIAELLAMLAGHPSSLFASSSIAPSATAHGAPAGPLKIRDDLDFLHPSEIDILNHLATYSTRYVRIKLFADAQIEAARQRAVRAALRANTLSSRSSTTSGKDALSELEQQPTLHLVPLCSTLLSILSDYHALVLETERLVLDNHLDLVARNGFVSLANLRARFEPWDAPLTALDELVTLLVRGPSRGRDAAFALETTEPTQPQQVESDGAAAFPAAWTGGLLIDLLSLKASTGVERVAAHMARLRSAVEDSWMQHLVAWVCRGEIHRPGGIADPNASKRTLTSRDQLVHWIHATEADAHTDHAALAPGDGLADWAATATNTWAFRQDALPSAISDSTADSILYVGRALYTIRSASTSSMHSGGARSGPGRPSGPPDAVIELHEANLARVNVRPSRPSDLDRAIQSLRNDVSEWIFRNILTTSLVLSSLRCLGDYFLHRNGPYILSLLEEIETMRKNKLYRARSAAASVIRSSDLELALRRATVGTWAEDDPALERLRFVLPRGGYRPSLAGARTAKVRGTASSTASSDNPTGAAAGAARFDDYLIGVPAQLHYTAVFPLDLFLSPADLAAYSRVFSYLIAIKKIHARVLECWVALSKNQRGRRKFTGTGEGGVDAHEERQRAHLLRCTCGVVRSMKWFLDTLLGHFQTDIIDTQYASMIEQLSASVAPAVAAEAGVPMAASRSATRVRKDSEQLVASSPVASAAPSEACGEGGRPRVGSGSAMGLSRPPTVVAGSVSGGAARHRRLAFPVSGPASSAYPTPATGRAGRRFVSSSTRPESVADGAETVHADMDGGIEDDAGVLDFGLLRASHTAFLAYVQDGLLLSSPVASSLVRSVLEICNRFVGAIERWGGDVLPPLLGESTAAASAQSADPTAVVRERQKVVDAAGAELAAELERFFRLLSSSSSGGYQAGGANVSTLAGTLDETGIGSLSISVAQLAMPRDKLDWTSSSSSSAKKHLEQLLLRLDYSGFFAGQAHTKPAPQNPLETSLRA</sequence>
<dbReference type="GeneID" id="26303461"/>
<evidence type="ECO:0000313" key="7">
    <source>
        <dbReference type="Proteomes" id="UP000053758"/>
    </source>
</evidence>
<dbReference type="Proteomes" id="UP000053758">
    <property type="component" value="Unassembled WGS sequence"/>
</dbReference>
<dbReference type="AlphaFoldDB" id="A0A081CD32"/>
<dbReference type="GO" id="GO:0031122">
    <property type="term" value="P:cytoplasmic microtubule organization"/>
    <property type="evidence" value="ECO:0007669"/>
    <property type="project" value="TreeGrafter"/>
</dbReference>
<dbReference type="GO" id="GO:0051011">
    <property type="term" value="F:microtubule minus-end binding"/>
    <property type="evidence" value="ECO:0007669"/>
    <property type="project" value="TreeGrafter"/>
</dbReference>
<dbReference type="GO" id="GO:0007020">
    <property type="term" value="P:microtubule nucleation"/>
    <property type="evidence" value="ECO:0007669"/>
    <property type="project" value="InterPro"/>
</dbReference>
<reference evidence="7" key="1">
    <citation type="journal article" date="2014" name="Genome Announc.">
        <title>Draft Genome Sequence of the Yeast Pseudozyma antarctica Type Strain JCM10317, a Producer of the Glycolipid Biosurfactants, Mannosylerythritol Lipids.</title>
        <authorList>
            <person name="Saika A."/>
            <person name="Koike H."/>
            <person name="Hori T."/>
            <person name="Fukuoka T."/>
            <person name="Sato S."/>
            <person name="Habe H."/>
            <person name="Kitamoto D."/>
            <person name="Morita T."/>
        </authorList>
    </citation>
    <scope>NUCLEOTIDE SEQUENCE [LARGE SCALE GENOMIC DNA]</scope>
    <source>
        <strain evidence="7">JCM 10317</strain>
    </source>
</reference>
<dbReference type="InterPro" id="IPR041470">
    <property type="entry name" value="GCP_N"/>
</dbReference>
<evidence type="ECO:0000313" key="6">
    <source>
        <dbReference type="EMBL" id="GAK64578.1"/>
    </source>
</evidence>
<dbReference type="EMBL" id="DF830072">
    <property type="protein sequence ID" value="GAK64578.1"/>
    <property type="molecule type" value="Genomic_DNA"/>
</dbReference>
<keyword evidence="4 5" id="KW-0206">Cytoskeleton</keyword>
<dbReference type="GO" id="GO:0051225">
    <property type="term" value="P:spindle assembly"/>
    <property type="evidence" value="ECO:0007669"/>
    <property type="project" value="TreeGrafter"/>
</dbReference>
<proteinExistence type="inferred from homology"/>
<name>A0A081CD32_PSEA2</name>
<evidence type="ECO:0000256" key="1">
    <source>
        <dbReference type="ARBA" id="ARBA00010337"/>
    </source>
</evidence>
<dbReference type="InterPro" id="IPR040457">
    <property type="entry name" value="GCP_C"/>
</dbReference>
<protein>
    <recommendedName>
        <fullName evidence="5">Spindle pole body component</fullName>
    </recommendedName>
</protein>
<evidence type="ECO:0000256" key="4">
    <source>
        <dbReference type="ARBA" id="ARBA00023212"/>
    </source>
</evidence>
<dbReference type="GO" id="GO:0000930">
    <property type="term" value="C:gamma-tubulin complex"/>
    <property type="evidence" value="ECO:0007669"/>
    <property type="project" value="UniProtKB-ARBA"/>
</dbReference>
<evidence type="ECO:0000256" key="3">
    <source>
        <dbReference type="ARBA" id="ARBA00022701"/>
    </source>
</evidence>
<organism evidence="6 7">
    <name type="scientific">Pseudozyma antarctica</name>
    <name type="common">Yeast</name>
    <name type="synonym">Candida antarctica</name>
    <dbReference type="NCBI Taxonomy" id="84753"/>
    <lineage>
        <taxon>Eukaryota</taxon>
        <taxon>Fungi</taxon>
        <taxon>Dikarya</taxon>
        <taxon>Basidiomycota</taxon>
        <taxon>Ustilaginomycotina</taxon>
        <taxon>Ustilaginomycetes</taxon>
        <taxon>Ustilaginales</taxon>
        <taxon>Ustilaginaceae</taxon>
        <taxon>Moesziomyces</taxon>
    </lineage>
</organism>
<dbReference type="Gene3D" id="1.20.120.1900">
    <property type="entry name" value="Gamma-tubulin complex, C-terminal domain"/>
    <property type="match status" value="1"/>
</dbReference>
<dbReference type="PANTHER" id="PTHR19302:SF68">
    <property type="entry name" value="SPINDLE POLE BODY COMPONENT"/>
    <property type="match status" value="1"/>
</dbReference>
<dbReference type="GO" id="GO:0000922">
    <property type="term" value="C:spindle pole"/>
    <property type="evidence" value="ECO:0007669"/>
    <property type="project" value="InterPro"/>
</dbReference>
<dbReference type="Pfam" id="PF04130">
    <property type="entry name" value="GCP_C_terminal"/>
    <property type="match status" value="2"/>
</dbReference>
<dbReference type="HOGENOM" id="CLU_009597_0_0_1"/>
<dbReference type="GO" id="GO:0051321">
    <property type="term" value="P:meiotic cell cycle"/>
    <property type="evidence" value="ECO:0007669"/>
    <property type="project" value="TreeGrafter"/>
</dbReference>
<evidence type="ECO:0000256" key="2">
    <source>
        <dbReference type="ARBA" id="ARBA00022490"/>
    </source>
</evidence>
<comment type="similarity">
    <text evidence="1 5">Belongs to the TUBGCP family.</text>
</comment>
<keyword evidence="2 5" id="KW-0963">Cytoplasm</keyword>
<dbReference type="Pfam" id="PF17681">
    <property type="entry name" value="GCP_N_terminal"/>
    <property type="match status" value="1"/>
</dbReference>
<dbReference type="GO" id="GO:0043015">
    <property type="term" value="F:gamma-tubulin binding"/>
    <property type="evidence" value="ECO:0007669"/>
    <property type="project" value="InterPro"/>
</dbReference>
<keyword evidence="7" id="KW-1185">Reference proteome</keyword>
<dbReference type="GO" id="GO:0000278">
    <property type="term" value="P:mitotic cell cycle"/>
    <property type="evidence" value="ECO:0007669"/>
    <property type="project" value="TreeGrafter"/>
</dbReference>
<dbReference type="GO" id="GO:0005816">
    <property type="term" value="C:spindle pole body"/>
    <property type="evidence" value="ECO:0007669"/>
    <property type="project" value="UniProtKB-ARBA"/>
</dbReference>
<comment type="subcellular location">
    <subcellularLocation>
        <location evidence="5">Cytoplasm</location>
        <location evidence="5">Cytoskeleton</location>
        <location evidence="5">Microtubule organizing center</location>
    </subcellularLocation>
</comment>
<dbReference type="OrthoDB" id="1608002at2759"/>
<evidence type="ECO:0000256" key="5">
    <source>
        <dbReference type="RuleBase" id="RU363050"/>
    </source>
</evidence>